<gene>
    <name evidence="2 3 4" type="primary">LRIF1</name>
</gene>
<dbReference type="RefSeq" id="XP_025022693.1">
    <property type="nucleotide sequence ID" value="XM_025166925.1"/>
</dbReference>
<dbReference type="AlphaFoldDB" id="A0A9F3QRN1"/>
<dbReference type="PANTHER" id="PTHR16131:SF2">
    <property type="entry name" value="LIGAND-DEPENDENT NUCLEAR RECEPTOR-INTERACTING FACTOR 1"/>
    <property type="match status" value="1"/>
</dbReference>
<dbReference type="OMA" id="ERNDKNH"/>
<dbReference type="KEGG" id="pbi:103064442"/>
<evidence type="ECO:0000313" key="2">
    <source>
        <dbReference type="RefSeq" id="XP_007428745.1"/>
    </source>
</evidence>
<dbReference type="RefSeq" id="XP_007428745.1">
    <property type="nucleotide sequence ID" value="XM_007428683.3"/>
</dbReference>
<keyword evidence="2 3" id="KW-0675">Receptor</keyword>
<dbReference type="OrthoDB" id="9944055at2759"/>
<dbReference type="InterPro" id="IPR026191">
    <property type="entry name" value="LRIF1"/>
</dbReference>
<evidence type="ECO:0000313" key="3">
    <source>
        <dbReference type="RefSeq" id="XP_015743640.1"/>
    </source>
</evidence>
<evidence type="ECO:0000313" key="1">
    <source>
        <dbReference type="Proteomes" id="UP000695026"/>
    </source>
</evidence>
<organism evidence="1 3">
    <name type="scientific">Python bivittatus</name>
    <name type="common">Burmese python</name>
    <name type="synonym">Python molurus bivittatus</name>
    <dbReference type="NCBI Taxonomy" id="176946"/>
    <lineage>
        <taxon>Eukaryota</taxon>
        <taxon>Metazoa</taxon>
        <taxon>Chordata</taxon>
        <taxon>Craniata</taxon>
        <taxon>Vertebrata</taxon>
        <taxon>Euteleostomi</taxon>
        <taxon>Lepidosauria</taxon>
        <taxon>Squamata</taxon>
        <taxon>Bifurcata</taxon>
        <taxon>Unidentata</taxon>
        <taxon>Episquamata</taxon>
        <taxon>Toxicofera</taxon>
        <taxon>Serpentes</taxon>
        <taxon>Henophidia</taxon>
        <taxon>Pythonidae</taxon>
        <taxon>Python</taxon>
    </lineage>
</organism>
<dbReference type="PANTHER" id="PTHR16131">
    <property type="entry name" value="LIGAND-DEPENDENT NUCLEAR RECEPTOR-INTERACTING FACTOR 1"/>
    <property type="match status" value="1"/>
</dbReference>
<dbReference type="GO" id="GO:0042974">
    <property type="term" value="F:nuclear retinoic acid receptor binding"/>
    <property type="evidence" value="ECO:0007669"/>
    <property type="project" value="InterPro"/>
</dbReference>
<dbReference type="GeneID" id="103064442"/>
<sequence>MTGLDGKKLLKLLPASKPLDNLRPLVQSPVMSHAVKGNVSVSLHDNVKTLFTVTTTSPAAKISELKTVISRPLILPKPLNQLEKANVASVVKENPTTSAVSGIQSSYSADRSSLQKVIAPVCSDTNNTDTAIVRNKNTLHSVKSPMLLSGHHLQIPAHAKVKSLPASFLPPVIQQKILDKAAASNTSGTGEVTNAPTVIFVSPVNAVKMPASKSLRKICPKPVAGVSNSLILATPQKAVNSSAVEVSTSDSMEDQTTPMKWVVHENPQSSASCLVPVKSSNNMASKILKTLADTKNAQSDSTSILPTCSNSLGESHAKITSIKDNALVMYNGKVYLLTTKEANILLTPKHSNQESTNVRKQASELTSSAADSTITSQVVNLVLSKNKGIASNVKEPKSSENMIPYLESEVRKGLKAESTPSPLLHDNLQISSTSQHEVVPSWGSVSVGINVAQKYVRKENTYGITQKALSSKGAADATLPLVLHHAVKKEEQQVEITSSGIPIWMKHMQKQQKEQYLQLRKKFGLLKEERVCLRRIFLSVPSKSSEASVFSSTVQMNDIGNLMPIKSESEEERIIGEQGEYLSIKRKIKAIPVLENPKRSKNVVTTVLNSECNNSYSVMESLSNSCTKDLSEQEHSTSFLQCSHKVTNPCVHNEANSVLNPTSYCHENETALSEGSFKKDPFPFSPPNLEETIKDEKIARLKLLLRKQEAALEAIRKKMYQS</sequence>
<dbReference type="GO" id="GO:0006355">
    <property type="term" value="P:regulation of DNA-templated transcription"/>
    <property type="evidence" value="ECO:0007669"/>
    <property type="project" value="InterPro"/>
</dbReference>
<dbReference type="Proteomes" id="UP000695026">
    <property type="component" value="Unplaced"/>
</dbReference>
<keyword evidence="1" id="KW-1185">Reference proteome</keyword>
<proteinExistence type="predicted"/>
<dbReference type="Pfam" id="PF15741">
    <property type="entry name" value="LRIF1"/>
    <property type="match status" value="1"/>
</dbReference>
<accession>A0A9F3QRN1</accession>
<dbReference type="CTD" id="55791"/>
<reference evidence="2 3" key="1">
    <citation type="submission" date="2025-04" db="UniProtKB">
        <authorList>
            <consortium name="RefSeq"/>
        </authorList>
    </citation>
    <scope>IDENTIFICATION</scope>
    <source>
        <tissue evidence="2 3">Liver</tissue>
    </source>
</reference>
<protein>
    <submittedName>
        <fullName evidence="2 3">Ligand-dependent nuclear receptor-interacting factor 1</fullName>
    </submittedName>
</protein>
<evidence type="ECO:0000313" key="4">
    <source>
        <dbReference type="RefSeq" id="XP_025022693.1"/>
    </source>
</evidence>
<dbReference type="RefSeq" id="XP_015743640.1">
    <property type="nucleotide sequence ID" value="XM_015888154.2"/>
</dbReference>
<name>A0A9F3QRN1_PYTBI</name>